<dbReference type="EMBL" id="JAELXS010000004">
    <property type="protein sequence ID" value="MBJ6121920.1"/>
    <property type="molecule type" value="Genomic_DNA"/>
</dbReference>
<feature type="domain" description="TfoX N-terminal" evidence="1">
    <location>
        <begin position="17"/>
        <end position="97"/>
    </location>
</feature>
<name>A0ABS0XQ59_9SPHN</name>
<dbReference type="InterPro" id="IPR007076">
    <property type="entry name" value="TfoX_N"/>
</dbReference>
<dbReference type="Gene3D" id="3.30.1460.30">
    <property type="entry name" value="YgaC/TfoX-N like chaperone"/>
    <property type="match status" value="1"/>
</dbReference>
<sequence length="110" mass="11740">MASQQSIVDAIIVAASGAGDVSARKMFGEYALYCDGKLVALVCDDQLFVKPTDAGRHLAGAVEDVPPYAGAKPSLLIPSDRWQDGAWLSNLIRVTTDALPLPKPKKTKTR</sequence>
<accession>A0ABS0XQ59</accession>
<proteinExistence type="predicted"/>
<organism evidence="2 3">
    <name type="scientific">Sphingomonas mollis</name>
    <dbReference type="NCBI Taxonomy" id="2795726"/>
    <lineage>
        <taxon>Bacteria</taxon>
        <taxon>Pseudomonadati</taxon>
        <taxon>Pseudomonadota</taxon>
        <taxon>Alphaproteobacteria</taxon>
        <taxon>Sphingomonadales</taxon>
        <taxon>Sphingomonadaceae</taxon>
        <taxon>Sphingomonas</taxon>
    </lineage>
</organism>
<evidence type="ECO:0000313" key="3">
    <source>
        <dbReference type="Proteomes" id="UP000640426"/>
    </source>
</evidence>
<dbReference type="Proteomes" id="UP000640426">
    <property type="component" value="Unassembled WGS sequence"/>
</dbReference>
<evidence type="ECO:0000259" key="1">
    <source>
        <dbReference type="Pfam" id="PF04993"/>
    </source>
</evidence>
<protein>
    <submittedName>
        <fullName evidence="2">TfoX/Sxy family protein</fullName>
    </submittedName>
</protein>
<evidence type="ECO:0000313" key="2">
    <source>
        <dbReference type="EMBL" id="MBJ6121920.1"/>
    </source>
</evidence>
<reference evidence="3" key="1">
    <citation type="submission" date="2020-12" db="EMBL/GenBank/DDBJ databases">
        <title>Hymenobacter sp.</title>
        <authorList>
            <person name="Kim M.K."/>
        </authorList>
    </citation>
    <scope>NUCLEOTIDE SEQUENCE [LARGE SCALE GENOMIC DNA]</scope>
    <source>
        <strain evidence="3">BT553</strain>
    </source>
</reference>
<gene>
    <name evidence="2" type="ORF">JAO74_08960</name>
</gene>
<dbReference type="Pfam" id="PF04993">
    <property type="entry name" value="TfoX_N"/>
    <property type="match status" value="1"/>
</dbReference>
<dbReference type="RefSeq" id="WP_199037161.1">
    <property type="nucleotide sequence ID" value="NZ_JAELXS010000004.1"/>
</dbReference>
<dbReference type="SUPFAM" id="SSF159894">
    <property type="entry name" value="YgaC/TfoX-N like"/>
    <property type="match status" value="1"/>
</dbReference>
<keyword evidence="3" id="KW-1185">Reference proteome</keyword>
<comment type="caution">
    <text evidence="2">The sequence shown here is derived from an EMBL/GenBank/DDBJ whole genome shotgun (WGS) entry which is preliminary data.</text>
</comment>